<evidence type="ECO:0000256" key="2">
    <source>
        <dbReference type="ARBA" id="ARBA00023136"/>
    </source>
</evidence>
<dbReference type="AlphaFoldDB" id="A0A520RW12"/>
<organism evidence="3 4">
    <name type="scientific">OM182 bacterium</name>
    <dbReference type="NCBI Taxonomy" id="2510334"/>
    <lineage>
        <taxon>Bacteria</taxon>
        <taxon>Pseudomonadati</taxon>
        <taxon>Pseudomonadota</taxon>
        <taxon>Gammaproteobacteria</taxon>
        <taxon>OMG group</taxon>
        <taxon>OM182 clade</taxon>
    </lineage>
</organism>
<comment type="subcellular location">
    <subcellularLocation>
        <location evidence="1">Membrane</location>
    </subcellularLocation>
</comment>
<dbReference type="GO" id="GO:0019867">
    <property type="term" value="C:outer membrane"/>
    <property type="evidence" value="ECO:0007669"/>
    <property type="project" value="InterPro"/>
</dbReference>
<dbReference type="PANTHER" id="PTHR35603:SF2">
    <property type="entry name" value="OUTER MEMBRANE LIPOPROTEIN"/>
    <property type="match status" value="1"/>
</dbReference>
<accession>A0A520RW12</accession>
<dbReference type="EMBL" id="SHAH01000104">
    <property type="protein sequence ID" value="RZO74351.1"/>
    <property type="molecule type" value="Genomic_DNA"/>
</dbReference>
<keyword evidence="2" id="KW-0472">Membrane</keyword>
<evidence type="ECO:0000256" key="1">
    <source>
        <dbReference type="ARBA" id="ARBA00004370"/>
    </source>
</evidence>
<comment type="caution">
    <text evidence="3">The sequence shown here is derived from an EMBL/GenBank/DDBJ whole genome shotgun (WGS) entry which is preliminary data.</text>
</comment>
<name>A0A520RW12_9GAMM</name>
<gene>
    <name evidence="3" type="ORF">EVA69_06045</name>
</gene>
<protein>
    <submittedName>
        <fullName evidence="3">Glycine zipper 2TM domain-containing protein</fullName>
    </submittedName>
</protein>
<evidence type="ECO:0000313" key="3">
    <source>
        <dbReference type="EMBL" id="RZO74351.1"/>
    </source>
</evidence>
<dbReference type="Proteomes" id="UP000320404">
    <property type="component" value="Unassembled WGS sequence"/>
</dbReference>
<reference evidence="3 4" key="1">
    <citation type="submission" date="2019-02" db="EMBL/GenBank/DDBJ databases">
        <title>Prokaryotic population dynamics and viral predation in marine succession experiment using metagenomics: the confinement effect.</title>
        <authorList>
            <person name="Haro-Moreno J.M."/>
            <person name="Rodriguez-Valera F."/>
            <person name="Lopez-Perez M."/>
        </authorList>
    </citation>
    <scope>NUCLEOTIDE SEQUENCE [LARGE SCALE GENOMIC DNA]</scope>
    <source>
        <strain evidence="3">MED-G158</strain>
    </source>
</reference>
<dbReference type="PANTHER" id="PTHR35603">
    <property type="match status" value="1"/>
</dbReference>
<sequence length="175" mass="19515">MNRLSILLASCASIWTISASGQTTYEYGDVIETRPIYQIVEISEPMEQCWEEVVIDRYPSRSGSRTPVLVSTIIGGALGNAVGNGKSNKRIGAVVGAMLGHSIGRDIVTDRNRSRNAVRVYETVQRCETAYEKFEEERLVGYQVTYLYNGEEYSVRTDSDPGEQIRLRVSIQPAN</sequence>
<evidence type="ECO:0000313" key="4">
    <source>
        <dbReference type="Proteomes" id="UP000320404"/>
    </source>
</evidence>
<dbReference type="InterPro" id="IPR051407">
    <property type="entry name" value="Bact_OM_lipoprot/Surf_antigen"/>
</dbReference>
<proteinExistence type="predicted"/>